<evidence type="ECO:0000313" key="13">
    <source>
        <dbReference type="Proteomes" id="UP000582487"/>
    </source>
</evidence>
<dbReference type="InterPro" id="IPR005846">
    <property type="entry name" value="A-D-PHexomutase_a/b/a-III"/>
</dbReference>
<evidence type="ECO:0000259" key="9">
    <source>
        <dbReference type="Pfam" id="PF02878"/>
    </source>
</evidence>
<dbReference type="InterPro" id="IPR016055">
    <property type="entry name" value="A-D-PHexomutase_a/b/a-I/II/III"/>
</dbReference>
<reference evidence="12 13" key="1">
    <citation type="submission" date="2020-04" db="EMBL/GenBank/DDBJ databases">
        <title>Antimicrobial susceptibility and clonality of vaginal-derived multi-drug resistant Mobiluncus isolates in China.</title>
        <authorList>
            <person name="Zhang X."/>
        </authorList>
    </citation>
    <scope>NUCLEOTIDE SEQUENCE [LARGE SCALE GENOMIC DNA]</scope>
    <source>
        <strain evidence="12 13">7</strain>
    </source>
</reference>
<dbReference type="InterPro" id="IPR016066">
    <property type="entry name" value="A-D-PHexomutase_CS"/>
</dbReference>
<dbReference type="GO" id="GO:0000287">
    <property type="term" value="F:magnesium ion binding"/>
    <property type="evidence" value="ECO:0007669"/>
    <property type="project" value="InterPro"/>
</dbReference>
<dbReference type="Pfam" id="PF02878">
    <property type="entry name" value="PGM_PMM_I"/>
    <property type="match status" value="1"/>
</dbReference>
<evidence type="ECO:0000259" key="11">
    <source>
        <dbReference type="Pfam" id="PF02880"/>
    </source>
</evidence>
<dbReference type="GO" id="GO:0006166">
    <property type="term" value="P:purine ribonucleoside salvage"/>
    <property type="evidence" value="ECO:0007669"/>
    <property type="project" value="TreeGrafter"/>
</dbReference>
<gene>
    <name evidence="12" type="ORF">HHJ74_01475</name>
</gene>
<dbReference type="Pfam" id="PF00408">
    <property type="entry name" value="PGM_PMM_IV"/>
    <property type="match status" value="1"/>
</dbReference>
<keyword evidence="3" id="KW-0597">Phosphoprotein</keyword>
<evidence type="ECO:0000259" key="10">
    <source>
        <dbReference type="Pfam" id="PF02879"/>
    </source>
</evidence>
<dbReference type="PANTHER" id="PTHR45745">
    <property type="entry name" value="PHOSPHOMANNOMUTASE 45A"/>
    <property type="match status" value="1"/>
</dbReference>
<protein>
    <submittedName>
        <fullName evidence="12">Phospho-sugar mutase</fullName>
    </submittedName>
</protein>
<feature type="domain" description="Alpha-D-phosphohexomutase alpha/beta/alpha" evidence="11">
    <location>
        <begin position="322"/>
        <end position="435"/>
    </location>
</feature>
<dbReference type="AlphaFoldDB" id="A0A2J9KRF5"/>
<evidence type="ECO:0000256" key="7">
    <source>
        <dbReference type="RuleBase" id="RU004326"/>
    </source>
</evidence>
<evidence type="ECO:0000256" key="5">
    <source>
        <dbReference type="ARBA" id="ARBA00022842"/>
    </source>
</evidence>
<dbReference type="RefSeq" id="WP_004012287.1">
    <property type="nucleotide sequence ID" value="NZ_CAMUNX010000008.1"/>
</dbReference>
<comment type="similarity">
    <text evidence="2 7">Belongs to the phosphohexose mutase family.</text>
</comment>
<dbReference type="CDD" id="cd05799">
    <property type="entry name" value="PGM2"/>
    <property type="match status" value="1"/>
</dbReference>
<evidence type="ECO:0000256" key="3">
    <source>
        <dbReference type="ARBA" id="ARBA00022553"/>
    </source>
</evidence>
<dbReference type="InterPro" id="IPR005844">
    <property type="entry name" value="A-D-PHexomutase_a/b/a-I"/>
</dbReference>
<dbReference type="Pfam" id="PF02880">
    <property type="entry name" value="PGM_PMM_III"/>
    <property type="match status" value="1"/>
</dbReference>
<dbReference type="Gene3D" id="3.40.120.10">
    <property type="entry name" value="Alpha-D-Glucose-1,6-Bisphosphate, subunit A, domain 3"/>
    <property type="match status" value="3"/>
</dbReference>
<keyword evidence="5 7" id="KW-0460">Magnesium</keyword>
<dbReference type="InterPro" id="IPR005843">
    <property type="entry name" value="A-D-PHexomutase_C"/>
</dbReference>
<feature type="domain" description="Alpha-D-phosphohexomutase C-terminal" evidence="8">
    <location>
        <begin position="508"/>
        <end position="540"/>
    </location>
</feature>
<dbReference type="PANTHER" id="PTHR45745:SF1">
    <property type="entry name" value="PHOSPHOGLUCOMUTASE 2B-RELATED"/>
    <property type="match status" value="1"/>
</dbReference>
<dbReference type="InterPro" id="IPR005841">
    <property type="entry name" value="Alpha-D-phosphohexomutase_SF"/>
</dbReference>
<evidence type="ECO:0000256" key="2">
    <source>
        <dbReference type="ARBA" id="ARBA00010231"/>
    </source>
</evidence>
<dbReference type="PROSITE" id="PS00710">
    <property type="entry name" value="PGM_PMM"/>
    <property type="match status" value="1"/>
</dbReference>
<organism evidence="12 13">
    <name type="scientific">Mobiluncus mulieris</name>
    <dbReference type="NCBI Taxonomy" id="2052"/>
    <lineage>
        <taxon>Bacteria</taxon>
        <taxon>Bacillati</taxon>
        <taxon>Actinomycetota</taxon>
        <taxon>Actinomycetes</taxon>
        <taxon>Actinomycetales</taxon>
        <taxon>Actinomycetaceae</taxon>
        <taxon>Mobiluncus</taxon>
    </lineage>
</organism>
<evidence type="ECO:0000256" key="6">
    <source>
        <dbReference type="ARBA" id="ARBA00023235"/>
    </source>
</evidence>
<comment type="caution">
    <text evidence="12">The sequence shown here is derived from an EMBL/GenBank/DDBJ whole genome shotgun (WGS) entry which is preliminary data.</text>
</comment>
<evidence type="ECO:0000259" key="8">
    <source>
        <dbReference type="Pfam" id="PF00408"/>
    </source>
</evidence>
<evidence type="ECO:0000313" key="12">
    <source>
        <dbReference type="EMBL" id="NMW92385.1"/>
    </source>
</evidence>
<evidence type="ECO:0000256" key="1">
    <source>
        <dbReference type="ARBA" id="ARBA00001946"/>
    </source>
</evidence>
<dbReference type="InterPro" id="IPR036900">
    <property type="entry name" value="A-D-PHexomutase_C_sf"/>
</dbReference>
<dbReference type="Proteomes" id="UP000582487">
    <property type="component" value="Unassembled WGS sequence"/>
</dbReference>
<comment type="cofactor">
    <cofactor evidence="1">
        <name>Mg(2+)</name>
        <dbReference type="ChEBI" id="CHEBI:18420"/>
    </cofactor>
</comment>
<keyword evidence="6" id="KW-0413">Isomerase</keyword>
<dbReference type="SUPFAM" id="SSF53738">
    <property type="entry name" value="Phosphoglucomutase, first 3 domains"/>
    <property type="match status" value="3"/>
</dbReference>
<dbReference type="InterPro" id="IPR005845">
    <property type="entry name" value="A-D-PHexomutase_a/b/a-II"/>
</dbReference>
<accession>A0A2J9KRF5</accession>
<dbReference type="Pfam" id="PF02879">
    <property type="entry name" value="PGM_PMM_II"/>
    <property type="match status" value="1"/>
</dbReference>
<sequence>MYDKWLSNDPDPQDRATLEALIADPSPEAQAALKAAFAEEIAFGTAGLRGKMGPGPACMNTAVIRRATWGLSAALREVTGEGFLVVIGFDGRHRSKDFARDTAGVVVATGGKALLMPHECPTPLLAFAMGKLHADAGVMVTASHNPAQDNGYKVYLGGRIVTGAGANAQLVSPWDAKIFSQIQTAPAAKDVPCASEGWDTIPESLFSQYIERAASLVKPESPRELRVVLTSMHGVGAEICESSLARAGFIDVLPVAEQREPDPDFPTIPFPNPEEAGALDLAIALAQEKHADLIVANDPDADRCAAAIPDSSSPTGWRQLSGDETGTLLGYYMCQRVKAEGKLSGATVAHSMVSGELLDKVGAAAGVQPMVSLTGFKWISRTPGIVFGYEEAIGNCCDPEYVRDKDGISATVKICEIAAELKASGRSIDNCLDELYLQHGLHLTAPLTFRVADLSLISEGMRRLRSSGLDTLGGEPVTFRHDLSQNQMPDAEHTSVPAGWENLSLLPPTDALFFGTASGTRVVVRPSGTEPKLKCYLQVVIPIVTAENLAENKALAKTRLETIKTELSQVLGF</sequence>
<dbReference type="PRINTS" id="PR00509">
    <property type="entry name" value="PGMPMM"/>
</dbReference>
<evidence type="ECO:0000256" key="4">
    <source>
        <dbReference type="ARBA" id="ARBA00022723"/>
    </source>
</evidence>
<keyword evidence="4 7" id="KW-0479">Metal-binding</keyword>
<feature type="domain" description="Alpha-D-phosphohexomutase alpha/beta/alpha" evidence="9">
    <location>
        <begin position="42"/>
        <end position="157"/>
    </location>
</feature>
<dbReference type="OrthoDB" id="9806956at2"/>
<name>A0A2J9KRF5_9ACTO</name>
<feature type="domain" description="Alpha-D-phosphohexomutase alpha/beta/alpha" evidence="10">
    <location>
        <begin position="208"/>
        <end position="307"/>
    </location>
</feature>
<dbReference type="SUPFAM" id="SSF55957">
    <property type="entry name" value="Phosphoglucomutase, C-terminal domain"/>
    <property type="match status" value="1"/>
</dbReference>
<dbReference type="GO" id="GO:0008973">
    <property type="term" value="F:phosphopentomutase activity"/>
    <property type="evidence" value="ECO:0007669"/>
    <property type="project" value="TreeGrafter"/>
</dbReference>
<proteinExistence type="inferred from homology"/>
<dbReference type="GO" id="GO:0005975">
    <property type="term" value="P:carbohydrate metabolic process"/>
    <property type="evidence" value="ECO:0007669"/>
    <property type="project" value="InterPro"/>
</dbReference>
<dbReference type="EMBL" id="JABCUV010000001">
    <property type="protein sequence ID" value="NMW92385.1"/>
    <property type="molecule type" value="Genomic_DNA"/>
</dbReference>